<evidence type="ECO:0000256" key="5">
    <source>
        <dbReference type="ARBA" id="ARBA00022691"/>
    </source>
</evidence>
<comment type="caution">
    <text evidence="7">The sequence shown here is derived from an EMBL/GenBank/DDBJ whole genome shotgun (WGS) entry which is preliminary data.</text>
</comment>
<dbReference type="PANTHER" id="PTHR47036">
    <property type="entry name" value="COBALT-FACTOR III C(17)-METHYLTRANSFERASE-RELATED"/>
    <property type="match status" value="1"/>
</dbReference>
<gene>
    <name evidence="7" type="ORF">DVH29_12270</name>
</gene>
<reference evidence="8" key="1">
    <citation type="submission" date="2018-07" db="EMBL/GenBank/DDBJ databases">
        <authorList>
            <person name="Liu B.-T."/>
            <person name="Du Z."/>
        </authorList>
    </citation>
    <scope>NUCLEOTIDE SEQUENCE [LARGE SCALE GENOMIC DNA]</scope>
    <source>
        <strain evidence="8">XYN52</strain>
    </source>
</reference>
<dbReference type="InterPro" id="IPR051810">
    <property type="entry name" value="Precorrin_MeTrfase"/>
</dbReference>
<dbReference type="NCBIfam" id="NF004648">
    <property type="entry name" value="PRK05991.1"/>
    <property type="match status" value="1"/>
</dbReference>
<dbReference type="InterPro" id="IPR014777">
    <property type="entry name" value="4pyrrole_Mease_sub1"/>
</dbReference>
<comment type="pathway">
    <text evidence="1">Cofactor biosynthesis; adenosylcobalamin biosynthesis.</text>
</comment>
<dbReference type="AlphaFoldDB" id="A0A369W8A4"/>
<accession>A0A369W8A4</accession>
<keyword evidence="2" id="KW-0169">Cobalamin biosynthesis</keyword>
<dbReference type="InterPro" id="IPR000878">
    <property type="entry name" value="4pyrrol_Mease"/>
</dbReference>
<evidence type="ECO:0000259" key="6">
    <source>
        <dbReference type="Pfam" id="PF00590"/>
    </source>
</evidence>
<dbReference type="EC" id="2.1.1.131" evidence="7"/>
<proteinExistence type="predicted"/>
<dbReference type="Gene3D" id="3.40.1010.10">
    <property type="entry name" value="Cobalt-precorrin-4 Transmethylase, Domain 1"/>
    <property type="match status" value="1"/>
</dbReference>
<dbReference type="Proteomes" id="UP000253759">
    <property type="component" value="Unassembled WGS sequence"/>
</dbReference>
<dbReference type="EMBL" id="QQNH01000019">
    <property type="protein sequence ID" value="RDE08291.1"/>
    <property type="molecule type" value="Genomic_DNA"/>
</dbReference>
<keyword evidence="3 7" id="KW-0489">Methyltransferase</keyword>
<dbReference type="InterPro" id="IPR006363">
    <property type="entry name" value="Cbl_synth_CobJ/CibH_dom"/>
</dbReference>
<keyword evidence="8" id="KW-1185">Reference proteome</keyword>
<dbReference type="PANTHER" id="PTHR47036:SF1">
    <property type="entry name" value="COBALT-FACTOR III C(17)-METHYLTRANSFERASE-RELATED"/>
    <property type="match status" value="1"/>
</dbReference>
<dbReference type="RefSeq" id="WP_114646474.1">
    <property type="nucleotide sequence ID" value="NZ_QQNH01000019.1"/>
</dbReference>
<dbReference type="SUPFAM" id="SSF53790">
    <property type="entry name" value="Tetrapyrrole methylase"/>
    <property type="match status" value="1"/>
</dbReference>
<dbReference type="Gene3D" id="3.30.950.10">
    <property type="entry name" value="Methyltransferase, Cobalt-precorrin-4 Transmethylase, Domain 2"/>
    <property type="match status" value="1"/>
</dbReference>
<dbReference type="InterPro" id="IPR014776">
    <property type="entry name" value="4pyrrole_Mease_sub2"/>
</dbReference>
<dbReference type="OrthoDB" id="9772960at2"/>
<organism evidence="7 8">
    <name type="scientific">Pelagibacterium lacus</name>
    <dbReference type="NCBI Taxonomy" id="2282655"/>
    <lineage>
        <taxon>Bacteria</taxon>
        <taxon>Pseudomonadati</taxon>
        <taxon>Pseudomonadota</taxon>
        <taxon>Alphaproteobacteria</taxon>
        <taxon>Hyphomicrobiales</taxon>
        <taxon>Devosiaceae</taxon>
        <taxon>Pelagibacterium</taxon>
    </lineage>
</organism>
<dbReference type="NCBIfam" id="TIGR01466">
    <property type="entry name" value="cobJ_cbiH"/>
    <property type="match status" value="1"/>
</dbReference>
<keyword evidence="4 7" id="KW-0808">Transferase</keyword>
<evidence type="ECO:0000256" key="1">
    <source>
        <dbReference type="ARBA" id="ARBA00004953"/>
    </source>
</evidence>
<dbReference type="GO" id="GO:0032259">
    <property type="term" value="P:methylation"/>
    <property type="evidence" value="ECO:0007669"/>
    <property type="project" value="UniProtKB-KW"/>
</dbReference>
<dbReference type="CDD" id="cd11646">
    <property type="entry name" value="Precorrin_3B_C17_MT"/>
    <property type="match status" value="1"/>
</dbReference>
<dbReference type="GO" id="GO:0030789">
    <property type="term" value="F:precorrin-3B C17-methyltransferase activity"/>
    <property type="evidence" value="ECO:0007669"/>
    <property type="project" value="UniProtKB-EC"/>
</dbReference>
<dbReference type="Pfam" id="PF00590">
    <property type="entry name" value="TP_methylase"/>
    <property type="match status" value="1"/>
</dbReference>
<evidence type="ECO:0000256" key="2">
    <source>
        <dbReference type="ARBA" id="ARBA00022573"/>
    </source>
</evidence>
<feature type="domain" description="Tetrapyrrole methylase" evidence="6">
    <location>
        <begin position="5"/>
        <end position="213"/>
    </location>
</feature>
<name>A0A369W8A4_9HYPH</name>
<evidence type="ECO:0000313" key="7">
    <source>
        <dbReference type="EMBL" id="RDE08291.1"/>
    </source>
</evidence>
<dbReference type="GO" id="GO:0009236">
    <property type="term" value="P:cobalamin biosynthetic process"/>
    <property type="evidence" value="ECO:0007669"/>
    <property type="project" value="UniProtKB-UniPathway"/>
</dbReference>
<evidence type="ECO:0000256" key="4">
    <source>
        <dbReference type="ARBA" id="ARBA00022679"/>
    </source>
</evidence>
<protein>
    <submittedName>
        <fullName evidence="7">Precorrin-3B C(17)-methyltransferase</fullName>
        <ecNumber evidence="7">2.1.1.131</ecNumber>
    </submittedName>
</protein>
<keyword evidence="5" id="KW-0949">S-adenosyl-L-methionine</keyword>
<dbReference type="InterPro" id="IPR035996">
    <property type="entry name" value="4pyrrol_Methylase_sf"/>
</dbReference>
<evidence type="ECO:0000313" key="8">
    <source>
        <dbReference type="Proteomes" id="UP000253759"/>
    </source>
</evidence>
<evidence type="ECO:0000256" key="3">
    <source>
        <dbReference type="ARBA" id="ARBA00022603"/>
    </source>
</evidence>
<dbReference type="UniPathway" id="UPA00148"/>
<sequence length="254" mass="27174">MSGVLYVIGLGPGNERQITPEAREAIAKSSHFFGYKPYVERLQLRADQTAVPSDNREELDRAGAALTLAAEGKTVAVVSGGDPGIFAMASAVCEAIDTGPEAWKTVALRVVPGVTAMLALAAKVGAPLGADFCTISLSDNLKPWNIIEKRLRLAAEAEFSIAIYNPISKARPWQLDKAFNILREILPGEIPVVIGQAIGRPNEAIVVTTLEKVRAQQANMASTLLIGTRLWRVISIYNAPCVVYAPRSVPGGEK</sequence>